<dbReference type="EMBL" id="LAZR01003932">
    <property type="protein sequence ID" value="KKN13346.1"/>
    <property type="molecule type" value="Genomic_DNA"/>
</dbReference>
<protein>
    <submittedName>
        <fullName evidence="1">Uncharacterized protein</fullName>
    </submittedName>
</protein>
<organism evidence="1">
    <name type="scientific">marine sediment metagenome</name>
    <dbReference type="NCBI Taxonomy" id="412755"/>
    <lineage>
        <taxon>unclassified sequences</taxon>
        <taxon>metagenomes</taxon>
        <taxon>ecological metagenomes</taxon>
    </lineage>
</organism>
<evidence type="ECO:0000313" key="1">
    <source>
        <dbReference type="EMBL" id="KKN13346.1"/>
    </source>
</evidence>
<comment type="caution">
    <text evidence="1">The sequence shown here is derived from an EMBL/GenBank/DDBJ whole genome shotgun (WGS) entry which is preliminary data.</text>
</comment>
<reference evidence="1" key="1">
    <citation type="journal article" date="2015" name="Nature">
        <title>Complex archaea that bridge the gap between prokaryotes and eukaryotes.</title>
        <authorList>
            <person name="Spang A."/>
            <person name="Saw J.H."/>
            <person name="Jorgensen S.L."/>
            <person name="Zaremba-Niedzwiedzka K."/>
            <person name="Martijn J."/>
            <person name="Lind A.E."/>
            <person name="van Eijk R."/>
            <person name="Schleper C."/>
            <person name="Guy L."/>
            <person name="Ettema T.J."/>
        </authorList>
    </citation>
    <scope>NUCLEOTIDE SEQUENCE</scope>
</reference>
<accession>A0A0F9QJM7</accession>
<proteinExistence type="predicted"/>
<sequence length="149" mass="17443">MTEIDIKRIQDILDALQQTVTREFELIGDIFEGTEGLYPFSEFWDGWKFAGGKKISLHECQTLYSKLDNKTRRMVLDALLAQKEENRLMKKHGACFIPVMKYPATWLRKKSWLDSVSTEEEIVDEINRQRIIAPPTRQQQATDSCWDDD</sequence>
<dbReference type="AlphaFoldDB" id="A0A0F9QJM7"/>
<name>A0A0F9QJM7_9ZZZZ</name>
<gene>
    <name evidence="1" type="ORF">LCGC14_1007380</name>
</gene>